<proteinExistence type="predicted"/>
<sequence length="562" mass="62880">MPSVVVVGDLDQFIDLYYFAQTAPPIPEAGSVYYDVENQQLCVYDINTEAWITFDAATSKISDVMVLVRAGDDLFDTPKKGYLQINSDNSASVYTGTDWIKLGVSKLKTITLNANISNTAYLIPETDSSAADVSLPESFYRIFKIPLDHEVVPYFFLVNEVDGITTLSNVEVEHEFEIINDTEYLVLKFDDRNIPKTLKIKFIDCATKIEKYTIADETSFENINTINPFSLIGSMTDNEIYTIELNNPNEYTLENYLLEVNLDNDNFNFAASSGTGNDITFYTDVELSQILPVEKISWNYVERTGQYKVKLATVETGVNTIYMVVGITGSYQSLTLNLLNAVNITDTTVNITAKKAFELNGTFTGTADDPYIQITLIDALSELTQTVALPVDAGEQHLNVICDDNGVVLIDGVEIGSMNTETVKQIKFTVLGDSATNVYYLSLTENNHYNNPPAVISQNQTSVYGYKTFTTDDYVMCRFKIETVIAEPQEFIIRIHPNDNPYDVLYEGVFTTTGATTNGHYVFFVPAVGVSYRINLISDTHFNLMDTNMWTVSENFYASMVV</sequence>
<dbReference type="RefSeq" id="WP_181501577.1">
    <property type="nucleotide sequence ID" value="NZ_JACDUH010000003.1"/>
</dbReference>
<protein>
    <submittedName>
        <fullName evidence="1">Uncharacterized protein</fullName>
    </submittedName>
</protein>
<gene>
    <name evidence="1" type="ORF">HNP86_001914</name>
</gene>
<reference evidence="1 2" key="1">
    <citation type="submission" date="2020-07" db="EMBL/GenBank/DDBJ databases">
        <title>Genomic Encyclopedia of Type Strains, Phase IV (KMG-V): Genome sequencing to study the core and pangenomes of soil and plant-associated prokaryotes.</title>
        <authorList>
            <person name="Whitman W."/>
        </authorList>
    </citation>
    <scope>NUCLEOTIDE SEQUENCE [LARGE SCALE GENOMIC DNA]</scope>
    <source>
        <strain evidence="1 2">A1</strain>
    </source>
</reference>
<dbReference type="EMBL" id="JACDUH010000003">
    <property type="protein sequence ID" value="MBA2851755.1"/>
    <property type="molecule type" value="Genomic_DNA"/>
</dbReference>
<organism evidence="1 2">
    <name type="scientific">Methanococcus maripaludis</name>
    <name type="common">Methanococcus deltae</name>
    <dbReference type="NCBI Taxonomy" id="39152"/>
    <lineage>
        <taxon>Archaea</taxon>
        <taxon>Methanobacteriati</taxon>
        <taxon>Methanobacteriota</taxon>
        <taxon>Methanomada group</taxon>
        <taxon>Methanococci</taxon>
        <taxon>Methanococcales</taxon>
        <taxon>Methanococcaceae</taxon>
        <taxon>Methanococcus</taxon>
    </lineage>
</organism>
<evidence type="ECO:0000313" key="2">
    <source>
        <dbReference type="Proteomes" id="UP000564425"/>
    </source>
</evidence>
<evidence type="ECO:0000313" key="1">
    <source>
        <dbReference type="EMBL" id="MBA2851755.1"/>
    </source>
</evidence>
<comment type="caution">
    <text evidence="1">The sequence shown here is derived from an EMBL/GenBank/DDBJ whole genome shotgun (WGS) entry which is preliminary data.</text>
</comment>
<name>A0A7J9NWX8_METMI</name>
<accession>A0A7J9NWX8</accession>
<dbReference type="AlphaFoldDB" id="A0A7J9NWX8"/>
<dbReference type="Proteomes" id="UP000564425">
    <property type="component" value="Unassembled WGS sequence"/>
</dbReference>